<organism evidence="2 3">
    <name type="scientific">Promethearchaeum syntrophicum</name>
    <dbReference type="NCBI Taxonomy" id="2594042"/>
    <lineage>
        <taxon>Archaea</taxon>
        <taxon>Promethearchaeati</taxon>
        <taxon>Promethearchaeota</taxon>
        <taxon>Promethearchaeia</taxon>
        <taxon>Promethearchaeales</taxon>
        <taxon>Promethearchaeaceae</taxon>
        <taxon>Promethearchaeum</taxon>
    </lineage>
</organism>
<dbReference type="PANTHER" id="PTHR43151:SF2">
    <property type="entry name" value="FE(2+) TRANSPORT PROTEIN A-RELATED"/>
    <property type="match status" value="1"/>
</dbReference>
<dbReference type="Proteomes" id="UP000321408">
    <property type="component" value="Chromosome"/>
</dbReference>
<accession>A0A5B9D9I1</accession>
<gene>
    <name evidence="2" type="ORF">DSAG12_01641</name>
</gene>
<dbReference type="AlphaFoldDB" id="A0A5B9D9I1"/>
<dbReference type="PANTHER" id="PTHR43151">
    <property type="entry name" value="FEOA FAMILY PROTEIN"/>
    <property type="match status" value="1"/>
</dbReference>
<evidence type="ECO:0000313" key="2">
    <source>
        <dbReference type="EMBL" id="QEE15814.2"/>
    </source>
</evidence>
<dbReference type="GO" id="GO:0046914">
    <property type="term" value="F:transition metal ion binding"/>
    <property type="evidence" value="ECO:0007669"/>
    <property type="project" value="InterPro"/>
</dbReference>
<protein>
    <submittedName>
        <fullName evidence="2">Ferrous iron transport protein A</fullName>
    </submittedName>
</protein>
<dbReference type="InterPro" id="IPR007167">
    <property type="entry name" value="Fe-transptr_FeoA-like"/>
</dbReference>
<dbReference type="InterPro" id="IPR053184">
    <property type="entry name" value="FeoA-like"/>
</dbReference>
<proteinExistence type="predicted"/>
<dbReference type="EMBL" id="CP042905">
    <property type="protein sequence ID" value="QEE15814.2"/>
    <property type="molecule type" value="Genomic_DNA"/>
</dbReference>
<dbReference type="SMART" id="SM00899">
    <property type="entry name" value="FeoA"/>
    <property type="match status" value="1"/>
</dbReference>
<evidence type="ECO:0000313" key="3">
    <source>
        <dbReference type="Proteomes" id="UP000321408"/>
    </source>
</evidence>
<keyword evidence="1" id="KW-0408">Iron</keyword>
<dbReference type="InterPro" id="IPR038157">
    <property type="entry name" value="FeoA_core_dom"/>
</dbReference>
<sequence>MVESKNNLRNLSEIPINNIPLDTIVTVSHIRAGLKATQRLSGMGITPGVQIKVISQAPFRGPIQIIVRGTRLAIGAGLAMKIFVYNNFH</sequence>
<dbReference type="KEGG" id="psyt:DSAG12_01641"/>
<evidence type="ECO:0000256" key="1">
    <source>
        <dbReference type="ARBA" id="ARBA00023004"/>
    </source>
</evidence>
<dbReference type="SUPFAM" id="SSF50037">
    <property type="entry name" value="C-terminal domain of transcriptional repressors"/>
    <property type="match status" value="1"/>
</dbReference>
<dbReference type="Pfam" id="PF04023">
    <property type="entry name" value="FeoA"/>
    <property type="match status" value="1"/>
</dbReference>
<dbReference type="Gene3D" id="2.30.30.90">
    <property type="match status" value="1"/>
</dbReference>
<reference evidence="2 3" key="1">
    <citation type="journal article" date="2020" name="Nature">
        <title>Isolation of an archaeon at the prokaryote-eukaryote interface.</title>
        <authorList>
            <person name="Imachi H."/>
            <person name="Nobu M.K."/>
            <person name="Nakahara N."/>
            <person name="Morono Y."/>
            <person name="Ogawara M."/>
            <person name="Takaki Y."/>
            <person name="Takano Y."/>
            <person name="Uematsu K."/>
            <person name="Ikuta T."/>
            <person name="Ito M."/>
            <person name="Matsui Y."/>
            <person name="Miyazaki M."/>
            <person name="Murata K."/>
            <person name="Saito Y."/>
            <person name="Sakai S."/>
            <person name="Song C."/>
            <person name="Tasumi E."/>
            <person name="Yamanaka Y."/>
            <person name="Yamaguchi T."/>
            <person name="Kamagata Y."/>
            <person name="Tamaki H."/>
            <person name="Takai K."/>
        </authorList>
    </citation>
    <scope>NUCLEOTIDE SEQUENCE [LARGE SCALE GENOMIC DNA]</scope>
    <source>
        <strain evidence="2 3">MK-D1</strain>
    </source>
</reference>
<dbReference type="InterPro" id="IPR008988">
    <property type="entry name" value="Transcriptional_repressor_C"/>
</dbReference>
<name>A0A5B9D9I1_9ARCH</name>
<reference evidence="2 3" key="2">
    <citation type="journal article" date="2024" name="Int. J. Syst. Evol. Microbiol.">
        <title>Promethearchaeum syntrophicum gen. nov., sp. nov., an anaerobic, obligately syntrophic archaeon, the first isolate of the lineage 'Asgard' archaea, and proposal of the new archaeal phylum Promethearchaeota phyl. nov. and kingdom Promethearchaeati regn. nov.</title>
        <authorList>
            <person name="Imachi H."/>
            <person name="Nobu M.K."/>
            <person name="Kato S."/>
            <person name="Takaki Y."/>
            <person name="Miyazaki M."/>
            <person name="Miyata M."/>
            <person name="Ogawara M."/>
            <person name="Saito Y."/>
            <person name="Sakai S."/>
            <person name="Tahara Y.O."/>
            <person name="Takano Y."/>
            <person name="Tasumi E."/>
            <person name="Uematsu K."/>
            <person name="Yoshimura T."/>
            <person name="Itoh T."/>
            <person name="Ohkuma M."/>
            <person name="Takai K."/>
        </authorList>
    </citation>
    <scope>NUCLEOTIDE SEQUENCE [LARGE SCALE GENOMIC DNA]</scope>
    <source>
        <strain evidence="2 3">MK-D1</strain>
    </source>
</reference>
<keyword evidence="3" id="KW-1185">Reference proteome</keyword>